<dbReference type="GO" id="GO:0003755">
    <property type="term" value="F:peptidyl-prolyl cis-trans isomerase activity"/>
    <property type="evidence" value="ECO:0007669"/>
    <property type="project" value="UniProtKB-EC"/>
</dbReference>
<protein>
    <submittedName>
        <fullName evidence="7">Related to Cyclophilin-16</fullName>
    </submittedName>
</protein>
<evidence type="ECO:0000259" key="6">
    <source>
        <dbReference type="PROSITE" id="PS50072"/>
    </source>
</evidence>
<comment type="catalytic activity">
    <reaction evidence="1">
        <text>[protein]-peptidylproline (omega=180) = [protein]-peptidylproline (omega=0)</text>
        <dbReference type="Rhea" id="RHEA:16237"/>
        <dbReference type="Rhea" id="RHEA-COMP:10747"/>
        <dbReference type="Rhea" id="RHEA-COMP:10748"/>
        <dbReference type="ChEBI" id="CHEBI:83833"/>
        <dbReference type="ChEBI" id="CHEBI:83834"/>
        <dbReference type="EC" id="5.2.1.8"/>
    </reaction>
</comment>
<dbReference type="PRINTS" id="PR00153">
    <property type="entry name" value="CSAPPISMRASE"/>
</dbReference>
<dbReference type="Pfam" id="PF00160">
    <property type="entry name" value="Pro_isomerase"/>
    <property type="match status" value="1"/>
</dbReference>
<dbReference type="OrthoDB" id="442970at2759"/>
<name>A0A5C3EIS3_9BASI</name>
<comment type="similarity">
    <text evidence="4">Belongs to the cyclophilin-type PPIase family. CWC27 subfamily.</text>
</comment>
<comment type="subcellular location">
    <subcellularLocation>
        <location evidence="2">Nucleus</location>
    </subcellularLocation>
</comment>
<dbReference type="Gene3D" id="2.40.100.10">
    <property type="entry name" value="Cyclophilin-like"/>
    <property type="match status" value="1"/>
</dbReference>
<dbReference type="Proteomes" id="UP000324022">
    <property type="component" value="Unassembled WGS sequence"/>
</dbReference>
<dbReference type="EMBL" id="OOIN01000028">
    <property type="protein sequence ID" value="SPO29506.1"/>
    <property type="molecule type" value="Genomic_DNA"/>
</dbReference>
<evidence type="ECO:0000313" key="8">
    <source>
        <dbReference type="Proteomes" id="UP000324022"/>
    </source>
</evidence>
<feature type="compositionally biased region" description="Basic and acidic residues" evidence="5">
    <location>
        <begin position="415"/>
        <end position="482"/>
    </location>
</feature>
<organism evidence="7 8">
    <name type="scientific">Ustilago trichophora</name>
    <dbReference type="NCBI Taxonomy" id="86804"/>
    <lineage>
        <taxon>Eukaryota</taxon>
        <taxon>Fungi</taxon>
        <taxon>Dikarya</taxon>
        <taxon>Basidiomycota</taxon>
        <taxon>Ustilaginomycotina</taxon>
        <taxon>Ustilaginomycetes</taxon>
        <taxon>Ustilaginales</taxon>
        <taxon>Ustilaginaceae</taxon>
        <taxon>Ustilago</taxon>
    </lineage>
</organism>
<feature type="compositionally biased region" description="Polar residues" evidence="5">
    <location>
        <begin position="278"/>
        <end position="289"/>
    </location>
</feature>
<evidence type="ECO:0000256" key="3">
    <source>
        <dbReference type="ARBA" id="ARBA00023242"/>
    </source>
</evidence>
<dbReference type="PROSITE" id="PS50072">
    <property type="entry name" value="CSA_PPIASE_2"/>
    <property type="match status" value="1"/>
</dbReference>
<feature type="compositionally biased region" description="Basic and acidic residues" evidence="5">
    <location>
        <begin position="237"/>
        <end position="248"/>
    </location>
</feature>
<feature type="compositionally biased region" description="Basic and acidic residues" evidence="5">
    <location>
        <begin position="169"/>
        <end position="206"/>
    </location>
</feature>
<feature type="compositionally biased region" description="Low complexity" evidence="5">
    <location>
        <begin position="311"/>
        <end position="328"/>
    </location>
</feature>
<evidence type="ECO:0000313" key="7">
    <source>
        <dbReference type="EMBL" id="SPO29506.1"/>
    </source>
</evidence>
<sequence>MTSQYVTEPPTSGLVELSTSKGPILIELFSRECPLACRNFLTLALEGFYDNLLFHRLIPGFIIQSGDPSATGTGGESTYGEPFAIEPHSRLKFNRRGLLAMAAEDKQNESQFFLTLDATPELQGKHTLMGRVVGKSIYTLLELTEGVELVGEGGDRPRYPPKLKEVKVLENPYDDLKPRMTKEQRREEEKKQKEEAEKRKNEEEKKKKGKGKKNTALLSFGDEEGGEAEIVLKGPKSSHDLLKDDKRLSKQSIESNKKRKKDAAPEPSAPSKIEASAPSESTQSNGTSSKTRHATPPPVLQAKDRPHKTTSKPSVSSSSSLLGRDYLSQQRAKYAPSSKKDSYDALLSFQSRLRASDPSSSSKTPISTTAATADDDNEEEEEAREYGASDDDTDWQEHRLDAGGKPLLASGGGGDKVEDYEVLDPREHRSSDGKAKDEDRKREGKRGRDWVDDGRRYTSYSNHKDKDERRRGDAGERDREGRSSSYKSRSRDDGRRSDRYDSRSRDNDRNSSVRVDRRR</sequence>
<feature type="region of interest" description="Disordered" evidence="5">
    <location>
        <begin position="169"/>
        <end position="519"/>
    </location>
</feature>
<evidence type="ECO:0000256" key="4">
    <source>
        <dbReference type="ARBA" id="ARBA00038509"/>
    </source>
</evidence>
<feature type="compositionally biased region" description="Low complexity" evidence="5">
    <location>
        <begin position="351"/>
        <end position="372"/>
    </location>
</feature>
<dbReference type="PANTHER" id="PTHR45625:SF6">
    <property type="entry name" value="SPLICEOSOME-ASSOCIATED PROTEIN CWC27 HOMOLOG"/>
    <property type="match status" value="1"/>
</dbReference>
<evidence type="ECO:0000256" key="5">
    <source>
        <dbReference type="SAM" id="MobiDB-lite"/>
    </source>
</evidence>
<dbReference type="InterPro" id="IPR029000">
    <property type="entry name" value="Cyclophilin-like_dom_sf"/>
</dbReference>
<dbReference type="SUPFAM" id="SSF50891">
    <property type="entry name" value="Cyclophilin-like"/>
    <property type="match status" value="1"/>
</dbReference>
<feature type="compositionally biased region" description="Acidic residues" evidence="5">
    <location>
        <begin position="373"/>
        <end position="394"/>
    </location>
</feature>
<feature type="compositionally biased region" description="Basic and acidic residues" evidence="5">
    <location>
        <begin position="489"/>
        <end position="519"/>
    </location>
</feature>
<evidence type="ECO:0000256" key="2">
    <source>
        <dbReference type="ARBA" id="ARBA00004123"/>
    </source>
</evidence>
<reference evidence="7 8" key="1">
    <citation type="submission" date="2018-03" db="EMBL/GenBank/DDBJ databases">
        <authorList>
            <person name="Guldener U."/>
        </authorList>
    </citation>
    <scope>NUCLEOTIDE SEQUENCE [LARGE SCALE GENOMIC DNA]</scope>
    <source>
        <strain evidence="7 8">NBRC100155</strain>
    </source>
</reference>
<proteinExistence type="inferred from homology"/>
<dbReference type="PANTHER" id="PTHR45625">
    <property type="entry name" value="PEPTIDYL-PROLYL CIS-TRANS ISOMERASE-RELATED"/>
    <property type="match status" value="1"/>
</dbReference>
<evidence type="ECO:0000256" key="1">
    <source>
        <dbReference type="ARBA" id="ARBA00000971"/>
    </source>
</evidence>
<dbReference type="InterPro" id="IPR044666">
    <property type="entry name" value="Cyclophilin_A-like"/>
</dbReference>
<keyword evidence="3" id="KW-0539">Nucleus</keyword>
<gene>
    <name evidence="7" type="ORF">UTRI_04761_B</name>
</gene>
<dbReference type="AlphaFoldDB" id="A0A5C3EIS3"/>
<keyword evidence="8" id="KW-1185">Reference proteome</keyword>
<dbReference type="InterPro" id="IPR002130">
    <property type="entry name" value="Cyclophilin-type_PPIase_dom"/>
</dbReference>
<dbReference type="GO" id="GO:0071013">
    <property type="term" value="C:catalytic step 2 spliceosome"/>
    <property type="evidence" value="ECO:0007669"/>
    <property type="project" value="TreeGrafter"/>
</dbReference>
<accession>A0A5C3EIS3</accession>
<dbReference type="CDD" id="cd01925">
    <property type="entry name" value="cyclophilin_CeCYP16-like"/>
    <property type="match status" value="1"/>
</dbReference>
<feature type="domain" description="PPIase cyclophilin-type" evidence="6">
    <location>
        <begin position="22"/>
        <end position="168"/>
    </location>
</feature>